<evidence type="ECO:0000313" key="15">
    <source>
        <dbReference type="Proteomes" id="UP001177943"/>
    </source>
</evidence>
<evidence type="ECO:0000256" key="9">
    <source>
        <dbReference type="ARBA" id="ARBA00022842"/>
    </source>
</evidence>
<comment type="cofactor">
    <cofactor evidence="12">
        <name>Mg(2+)</name>
        <dbReference type="ChEBI" id="CHEBI:18420"/>
    </cofactor>
    <text evidence="12">Requires a divalent cation, most likely magnesium in vivo, as an electrophilic catalyst to aid phosphoryl group transfer. It is the chelate of the metal and the nucleotide that is the actual substrate.</text>
</comment>
<evidence type="ECO:0000256" key="1">
    <source>
        <dbReference type="ARBA" id="ARBA00005380"/>
    </source>
</evidence>
<keyword evidence="9 12" id="KW-0460">Magnesium</keyword>
<dbReference type="InterPro" id="IPR002139">
    <property type="entry name" value="Ribo/fructo_kinase"/>
</dbReference>
<dbReference type="SUPFAM" id="SSF53613">
    <property type="entry name" value="Ribokinase-like"/>
    <property type="match status" value="1"/>
</dbReference>
<feature type="binding site" evidence="12">
    <location>
        <begin position="13"/>
        <end position="15"/>
    </location>
    <ligand>
        <name>substrate</name>
    </ligand>
</feature>
<dbReference type="InterPro" id="IPR011877">
    <property type="entry name" value="Ribokinase"/>
</dbReference>
<protein>
    <recommendedName>
        <fullName evidence="3 12">Ribokinase</fullName>
        <shortName evidence="12">RK</shortName>
        <ecNumber evidence="2 12">2.7.1.15</ecNumber>
    </recommendedName>
</protein>
<feature type="binding site" evidence="12">
    <location>
        <begin position="41"/>
        <end position="45"/>
    </location>
    <ligand>
        <name>substrate</name>
    </ligand>
</feature>
<evidence type="ECO:0000256" key="10">
    <source>
        <dbReference type="ARBA" id="ARBA00022958"/>
    </source>
</evidence>
<feature type="binding site" evidence="12">
    <location>
        <position position="283"/>
    </location>
    <ligand>
        <name>K(+)</name>
        <dbReference type="ChEBI" id="CHEBI:29103"/>
    </ligand>
</feature>
<organism evidence="14 15">
    <name type="scientific">Paenibacillus woosongensis</name>
    <dbReference type="NCBI Taxonomy" id="307580"/>
    <lineage>
        <taxon>Bacteria</taxon>
        <taxon>Bacillati</taxon>
        <taxon>Bacillota</taxon>
        <taxon>Bacilli</taxon>
        <taxon>Bacillales</taxon>
        <taxon>Paenibacillaceae</taxon>
        <taxon>Paenibacillus</taxon>
    </lineage>
</organism>
<keyword evidence="5 12" id="KW-0479">Metal-binding</keyword>
<comment type="subunit">
    <text evidence="12">Homodimer.</text>
</comment>
<dbReference type="GO" id="GO:0004747">
    <property type="term" value="F:ribokinase activity"/>
    <property type="evidence" value="ECO:0007669"/>
    <property type="project" value="UniProtKB-UniRule"/>
</dbReference>
<comment type="similarity">
    <text evidence="12">Belongs to the carbohydrate kinase PfkB family. Ribokinase subfamily.</text>
</comment>
<dbReference type="GO" id="GO:0005829">
    <property type="term" value="C:cytosol"/>
    <property type="evidence" value="ECO:0007669"/>
    <property type="project" value="TreeGrafter"/>
</dbReference>
<evidence type="ECO:0000256" key="11">
    <source>
        <dbReference type="ARBA" id="ARBA00023277"/>
    </source>
</evidence>
<gene>
    <name evidence="12" type="primary">rbsK</name>
    <name evidence="14" type="ORF">QNH46_01220</name>
</gene>
<dbReference type="GO" id="GO:0046872">
    <property type="term" value="F:metal ion binding"/>
    <property type="evidence" value="ECO:0007669"/>
    <property type="project" value="UniProtKB-KW"/>
</dbReference>
<keyword evidence="7 12" id="KW-0418">Kinase</keyword>
<feature type="binding site" evidence="12">
    <location>
        <position position="253"/>
    </location>
    <ligand>
        <name>substrate</name>
    </ligand>
</feature>
<dbReference type="Proteomes" id="UP001177943">
    <property type="component" value="Chromosome"/>
</dbReference>
<dbReference type="RefSeq" id="WP_283926574.1">
    <property type="nucleotide sequence ID" value="NZ_CP126084.1"/>
</dbReference>
<feature type="binding site" evidence="12">
    <location>
        <position position="286"/>
    </location>
    <ligand>
        <name>K(+)</name>
        <dbReference type="ChEBI" id="CHEBI:29103"/>
    </ligand>
</feature>
<keyword evidence="8 12" id="KW-0067">ATP-binding</keyword>
<dbReference type="GO" id="GO:0019303">
    <property type="term" value="P:D-ribose catabolic process"/>
    <property type="evidence" value="ECO:0007669"/>
    <property type="project" value="UniProtKB-UniRule"/>
</dbReference>
<evidence type="ECO:0000313" key="14">
    <source>
        <dbReference type="EMBL" id="WHX49343.1"/>
    </source>
</evidence>
<dbReference type="EMBL" id="CP126084">
    <property type="protein sequence ID" value="WHX49343.1"/>
    <property type="molecule type" value="Genomic_DNA"/>
</dbReference>
<dbReference type="PANTHER" id="PTHR10584:SF166">
    <property type="entry name" value="RIBOKINASE"/>
    <property type="match status" value="1"/>
</dbReference>
<keyword evidence="11 12" id="KW-0119">Carbohydrate metabolism</keyword>
<keyword evidence="12" id="KW-0963">Cytoplasm</keyword>
<feature type="binding site" evidence="12">
    <location>
        <begin position="252"/>
        <end position="253"/>
    </location>
    <ligand>
        <name>ATP</name>
        <dbReference type="ChEBI" id="CHEBI:30616"/>
    </ligand>
</feature>
<name>A0AA95KTX6_9BACL</name>
<evidence type="ECO:0000256" key="4">
    <source>
        <dbReference type="ARBA" id="ARBA00022679"/>
    </source>
</evidence>
<proteinExistence type="inferred from homology"/>
<comment type="pathway">
    <text evidence="12">Carbohydrate metabolism; D-ribose degradation; D-ribose 5-phosphate from beta-D-ribopyranose: step 2/2.</text>
</comment>
<feature type="binding site" evidence="12">
    <location>
        <position position="288"/>
    </location>
    <ligand>
        <name>K(+)</name>
        <dbReference type="ChEBI" id="CHEBI:29103"/>
    </ligand>
</feature>
<dbReference type="InterPro" id="IPR029056">
    <property type="entry name" value="Ribokinase-like"/>
</dbReference>
<comment type="activity regulation">
    <text evidence="12">Activated by a monovalent cation that binds near, but not in, the active site. The most likely occupant of the site in vivo is potassium. Ion binding induces a conformational change that may alter substrate affinity.</text>
</comment>
<keyword evidence="10 12" id="KW-0630">Potassium</keyword>
<dbReference type="HAMAP" id="MF_01987">
    <property type="entry name" value="Ribokinase"/>
    <property type="match status" value="1"/>
</dbReference>
<dbReference type="GO" id="GO:0005524">
    <property type="term" value="F:ATP binding"/>
    <property type="evidence" value="ECO:0007669"/>
    <property type="project" value="UniProtKB-UniRule"/>
</dbReference>
<dbReference type="AlphaFoldDB" id="A0AA95KTX6"/>
<comment type="function">
    <text evidence="12">Catalyzes the phosphorylation of ribose at O-5 in a reaction requiring ATP and magnesium. The resulting D-ribose-5-phosphate can then be used either for sythesis of nucleotides, histidine, and tryptophan, or as a component of the pentose phosphate pathway.</text>
</comment>
<dbReference type="KEGG" id="pwn:QNH46_01220"/>
<evidence type="ECO:0000256" key="3">
    <source>
        <dbReference type="ARBA" id="ARBA00016943"/>
    </source>
</evidence>
<feature type="binding site" evidence="12">
    <location>
        <begin position="221"/>
        <end position="226"/>
    </location>
    <ligand>
        <name>ATP</name>
        <dbReference type="ChEBI" id="CHEBI:30616"/>
    </ligand>
</feature>
<keyword evidence="6 12" id="KW-0547">Nucleotide-binding</keyword>
<reference evidence="14" key="1">
    <citation type="submission" date="2023-05" db="EMBL/GenBank/DDBJ databases">
        <title>Comparative genomics of Bacillaceae isolates and their secondary metabolite potential.</title>
        <authorList>
            <person name="Song L."/>
            <person name="Nielsen L.J."/>
            <person name="Mohite O."/>
            <person name="Xu X."/>
            <person name="Weber T."/>
            <person name="Kovacs A.T."/>
        </authorList>
    </citation>
    <scope>NUCLEOTIDE SEQUENCE</scope>
    <source>
        <strain evidence="14">B2_4</strain>
    </source>
</reference>
<dbReference type="InterPro" id="IPR002173">
    <property type="entry name" value="Carboh/pur_kinase_PfkB_CS"/>
</dbReference>
<feature type="binding site" evidence="12">
    <location>
        <position position="249"/>
    </location>
    <ligand>
        <name>K(+)</name>
        <dbReference type="ChEBI" id="CHEBI:29103"/>
    </ligand>
</feature>
<comment type="caution">
    <text evidence="12">Lacks conserved residue(s) required for the propagation of feature annotation.</text>
</comment>
<evidence type="ECO:0000259" key="13">
    <source>
        <dbReference type="Pfam" id="PF00294"/>
    </source>
</evidence>
<feature type="domain" description="Carbohydrate kinase PfkB" evidence="13">
    <location>
        <begin position="6"/>
        <end position="295"/>
    </location>
</feature>
<dbReference type="InterPro" id="IPR011611">
    <property type="entry name" value="PfkB_dom"/>
</dbReference>
<dbReference type="Gene3D" id="3.40.1190.20">
    <property type="match status" value="1"/>
</dbReference>
<feature type="binding site" evidence="12">
    <location>
        <position position="141"/>
    </location>
    <ligand>
        <name>substrate</name>
    </ligand>
</feature>
<evidence type="ECO:0000256" key="12">
    <source>
        <dbReference type="HAMAP-Rule" id="MF_01987"/>
    </source>
</evidence>
<accession>A0AA95KTX6</accession>
<keyword evidence="4 12" id="KW-0808">Transferase</keyword>
<comment type="similarity">
    <text evidence="1">Belongs to the carbohydrate kinase pfkB family.</text>
</comment>
<evidence type="ECO:0000256" key="7">
    <source>
        <dbReference type="ARBA" id="ARBA00022777"/>
    </source>
</evidence>
<dbReference type="CDD" id="cd01174">
    <property type="entry name" value="ribokinase"/>
    <property type="match status" value="1"/>
</dbReference>
<dbReference type="PROSITE" id="PS00583">
    <property type="entry name" value="PFKB_KINASES_1"/>
    <property type="match status" value="1"/>
</dbReference>
<comment type="catalytic activity">
    <reaction evidence="12">
        <text>D-ribose + ATP = D-ribose 5-phosphate + ADP + H(+)</text>
        <dbReference type="Rhea" id="RHEA:13697"/>
        <dbReference type="ChEBI" id="CHEBI:15378"/>
        <dbReference type="ChEBI" id="CHEBI:30616"/>
        <dbReference type="ChEBI" id="CHEBI:47013"/>
        <dbReference type="ChEBI" id="CHEBI:78346"/>
        <dbReference type="ChEBI" id="CHEBI:456216"/>
        <dbReference type="EC" id="2.7.1.15"/>
    </reaction>
</comment>
<dbReference type="PRINTS" id="PR00990">
    <property type="entry name" value="RIBOKINASE"/>
</dbReference>
<dbReference type="EC" id="2.7.1.15" evidence="2 12"/>
<sequence length="304" mass="32269">MKDKVITVIGSINFDIIFKQQRLAAIGETYSAEHMSVAGGGKGANQAVQCAKLGVPTYLVGSTGKDVMGDQLLQELKSYGVNTDYVARVNETTGVGVVNALEDGSLMATISKGANYTMTKERIDAIESLLKRSSIVILQLEVPVEVVEYCIHRAHELGCYVILNAAPAAAISADALAKVNCLVVNEPEASFYCGQEIDDLESALKYGRELYNKTGELLIITLGSKGSVLFNDASNIHIEARPVHAIETTGAGDSFIGALAYQLLLDTEITAAAEFATRAAAITVTRIGAQPAMPTLEELAAPRS</sequence>
<evidence type="ECO:0000256" key="6">
    <source>
        <dbReference type="ARBA" id="ARBA00022741"/>
    </source>
</evidence>
<evidence type="ECO:0000256" key="2">
    <source>
        <dbReference type="ARBA" id="ARBA00012035"/>
    </source>
</evidence>
<feature type="active site" description="Proton acceptor" evidence="12">
    <location>
        <position position="253"/>
    </location>
</feature>
<comment type="subcellular location">
    <subcellularLocation>
        <location evidence="12">Cytoplasm</location>
    </subcellularLocation>
</comment>
<feature type="binding site" evidence="12">
    <location>
        <position position="185"/>
    </location>
    <ligand>
        <name>ATP</name>
        <dbReference type="ChEBI" id="CHEBI:30616"/>
    </ligand>
</feature>
<evidence type="ECO:0000256" key="8">
    <source>
        <dbReference type="ARBA" id="ARBA00022840"/>
    </source>
</evidence>
<dbReference type="Pfam" id="PF00294">
    <property type="entry name" value="PfkB"/>
    <property type="match status" value="1"/>
</dbReference>
<dbReference type="PANTHER" id="PTHR10584">
    <property type="entry name" value="SUGAR KINASE"/>
    <property type="match status" value="1"/>
</dbReference>
<evidence type="ECO:0000256" key="5">
    <source>
        <dbReference type="ARBA" id="ARBA00022723"/>
    </source>
</evidence>